<evidence type="ECO:0000313" key="3">
    <source>
        <dbReference type="Proteomes" id="UP000886476"/>
    </source>
</evidence>
<sequence>MEKLAVERALFANLRREIQDAIIGLDVLWRESILIVCLIVDRPIKKDHGDFRKVARLLASTQGADDVEFLVIESPAARVRQECLEIIHRISDWAGGEEAATFWFRSEPLPAFGGRTAEALVKEGRAETVRNFLDHVALGGFA</sequence>
<feature type="domain" description="Antitoxin Xre/MbcA/ParS-like toxin-binding" evidence="1">
    <location>
        <begin position="93"/>
        <end position="136"/>
    </location>
</feature>
<evidence type="ECO:0000259" key="1">
    <source>
        <dbReference type="Pfam" id="PF09722"/>
    </source>
</evidence>
<comment type="caution">
    <text evidence="2">The sequence shown here is derived from an EMBL/GenBank/DDBJ whole genome shotgun (WGS) entry which is preliminary data.</text>
</comment>
<protein>
    <submittedName>
        <fullName evidence="2">DUF2384 domain-containing protein</fullName>
    </submittedName>
</protein>
<gene>
    <name evidence="2" type="ORF">HL667_03020</name>
</gene>
<evidence type="ECO:0000313" key="2">
    <source>
        <dbReference type="EMBL" id="NPU63962.1"/>
    </source>
</evidence>
<organism evidence="2 3">
    <name type="scientific">Bradyrhizobium aeschynomenes</name>
    <dbReference type="NCBI Taxonomy" id="2734909"/>
    <lineage>
        <taxon>Bacteria</taxon>
        <taxon>Pseudomonadati</taxon>
        <taxon>Pseudomonadota</taxon>
        <taxon>Alphaproteobacteria</taxon>
        <taxon>Hyphomicrobiales</taxon>
        <taxon>Nitrobacteraceae</taxon>
        <taxon>Bradyrhizobium</taxon>
    </lineage>
</organism>
<reference evidence="2" key="1">
    <citation type="submission" date="2020-05" db="EMBL/GenBank/DDBJ databases">
        <title>Nod-independent and nitrogen-fixing Bradyrhizobium aeschynomene sp. nov. isolated from nodules of Aeschynomene indica.</title>
        <authorList>
            <person name="Zhang Z."/>
        </authorList>
    </citation>
    <scope>NUCLEOTIDE SEQUENCE</scope>
    <source>
        <strain evidence="2">83012</strain>
    </source>
</reference>
<keyword evidence="3" id="KW-1185">Reference proteome</keyword>
<dbReference type="InterPro" id="IPR024467">
    <property type="entry name" value="Xre/MbcA/ParS-like_toxin-bd"/>
</dbReference>
<dbReference type="EMBL" id="JABFDN010000001">
    <property type="protein sequence ID" value="NPU63962.1"/>
    <property type="molecule type" value="Genomic_DNA"/>
</dbReference>
<dbReference type="Proteomes" id="UP000886476">
    <property type="component" value="Unassembled WGS sequence"/>
</dbReference>
<name>A0ABX2C6Q8_9BRAD</name>
<accession>A0ABX2C6Q8</accession>
<proteinExistence type="predicted"/>
<dbReference type="Pfam" id="PF09722">
    <property type="entry name" value="Xre_MbcA_ParS_C"/>
    <property type="match status" value="1"/>
</dbReference>